<evidence type="ECO:0000313" key="23">
    <source>
        <dbReference type="Proteomes" id="UP000183090"/>
    </source>
</evidence>
<comment type="function">
    <text evidence="2">Acts on leucine, isoleucine and valine.</text>
</comment>
<dbReference type="GO" id="GO:0009097">
    <property type="term" value="P:isoleucine biosynthetic process"/>
    <property type="evidence" value="ECO:0007669"/>
    <property type="project" value="UniProtKB-UniPathway"/>
</dbReference>
<dbReference type="InterPro" id="IPR033939">
    <property type="entry name" value="BCAT_family"/>
</dbReference>
<dbReference type="InterPro" id="IPR018300">
    <property type="entry name" value="Aminotrans_IV_CS"/>
</dbReference>
<protein>
    <recommendedName>
        <fullName evidence="18">Branched-chain-amino-acid aminotransferase</fullName>
        <ecNumber evidence="18">2.6.1.42</ecNumber>
    </recommendedName>
</protein>
<dbReference type="GO" id="GO:0009099">
    <property type="term" value="P:L-valine biosynthetic process"/>
    <property type="evidence" value="ECO:0007669"/>
    <property type="project" value="UniProtKB-UniPathway"/>
</dbReference>
<dbReference type="PANTHER" id="PTHR11825:SF44">
    <property type="entry name" value="BRANCHED-CHAIN-AMINO-ACID AMINOTRANSFERASE"/>
    <property type="match status" value="1"/>
</dbReference>
<proteinExistence type="inferred from homology"/>
<dbReference type="Pfam" id="PF01063">
    <property type="entry name" value="Aminotran_4"/>
    <property type="match status" value="1"/>
</dbReference>
<dbReference type="Proteomes" id="UP000034029">
    <property type="component" value="Chromosome"/>
</dbReference>
<dbReference type="InterPro" id="IPR005786">
    <property type="entry name" value="B_amino_transII"/>
</dbReference>
<dbReference type="Gene3D" id="3.30.470.10">
    <property type="match status" value="1"/>
</dbReference>
<dbReference type="InterPro" id="IPR036038">
    <property type="entry name" value="Aminotransferase-like"/>
</dbReference>
<dbReference type="GO" id="GO:0004084">
    <property type="term" value="F:branched-chain-amino-acid transaminase activity"/>
    <property type="evidence" value="ECO:0007669"/>
    <property type="project" value="UniProtKB-EC"/>
</dbReference>
<evidence type="ECO:0000256" key="18">
    <source>
        <dbReference type="RuleBase" id="RU004517"/>
    </source>
</evidence>
<comment type="catalytic activity">
    <reaction evidence="13 18">
        <text>L-isoleucine + 2-oxoglutarate = (S)-3-methyl-2-oxopentanoate + L-glutamate</text>
        <dbReference type="Rhea" id="RHEA:24801"/>
        <dbReference type="ChEBI" id="CHEBI:16810"/>
        <dbReference type="ChEBI" id="CHEBI:29985"/>
        <dbReference type="ChEBI" id="CHEBI:35146"/>
        <dbReference type="ChEBI" id="CHEBI:58045"/>
        <dbReference type="EC" id="2.6.1.42"/>
    </reaction>
</comment>
<evidence type="ECO:0000256" key="8">
    <source>
        <dbReference type="ARBA" id="ARBA00022605"/>
    </source>
</evidence>
<comment type="pathway">
    <text evidence="3 19">Amino-acid biosynthesis; L-isoleucine biosynthesis; L-isoleucine from 2-oxobutanoate: step 4/4.</text>
</comment>
<reference evidence="22" key="2">
    <citation type="submission" date="2015-04" db="EMBL/GenBank/DDBJ databases">
        <title>Complete genome sequence of Salinicoccus halodurans strain H3B36, isolated from the Qaidam basin of China.</title>
        <authorList>
            <person name="Ma Y."/>
            <person name="Jiang K."/>
            <person name="Xue Y."/>
        </authorList>
    </citation>
    <scope>NUCLEOTIDE SEQUENCE [LARGE SCALE GENOMIC DNA]</scope>
    <source>
        <strain evidence="22">H3B36</strain>
    </source>
</reference>
<evidence type="ECO:0000256" key="7">
    <source>
        <dbReference type="ARBA" id="ARBA00022576"/>
    </source>
</evidence>
<gene>
    <name evidence="20" type="ORF">AAT16_12285</name>
    <name evidence="21" type="ORF">SAMN05216235_1176</name>
</gene>
<evidence type="ECO:0000256" key="6">
    <source>
        <dbReference type="ARBA" id="ARBA00009320"/>
    </source>
</evidence>
<dbReference type="PIRSF" id="PIRSF006468">
    <property type="entry name" value="BCAT1"/>
    <property type="match status" value="1"/>
</dbReference>
<dbReference type="InterPro" id="IPR001544">
    <property type="entry name" value="Aminotrans_IV"/>
</dbReference>
<evidence type="ECO:0000256" key="12">
    <source>
        <dbReference type="ARBA" id="ARBA00048212"/>
    </source>
</evidence>
<dbReference type="RefSeq" id="WP_046791077.1">
    <property type="nucleotide sequence ID" value="NZ_CP011366.1"/>
</dbReference>
<dbReference type="OrthoDB" id="9804984at2"/>
<dbReference type="EC" id="2.6.1.42" evidence="18"/>
<keyword evidence="9 18" id="KW-0808">Transferase</keyword>
<evidence type="ECO:0000256" key="5">
    <source>
        <dbReference type="ARBA" id="ARBA00005072"/>
    </source>
</evidence>
<dbReference type="InterPro" id="IPR043132">
    <property type="entry name" value="BCAT-like_C"/>
</dbReference>
<evidence type="ECO:0000256" key="10">
    <source>
        <dbReference type="ARBA" id="ARBA00022898"/>
    </source>
</evidence>
<organism evidence="21 23">
    <name type="scientific">Salinicoccus halodurans</name>
    <dbReference type="NCBI Taxonomy" id="407035"/>
    <lineage>
        <taxon>Bacteria</taxon>
        <taxon>Bacillati</taxon>
        <taxon>Bacillota</taxon>
        <taxon>Bacilli</taxon>
        <taxon>Bacillales</taxon>
        <taxon>Staphylococcaceae</taxon>
        <taxon>Salinicoccus</taxon>
    </lineage>
</organism>
<comment type="pathway">
    <text evidence="5 19">Amino-acid biosynthesis; L-leucine biosynthesis; L-leucine from 3-methyl-2-oxobutanoate: step 4/4.</text>
</comment>
<evidence type="ECO:0000256" key="2">
    <source>
        <dbReference type="ARBA" id="ARBA00003109"/>
    </source>
</evidence>
<evidence type="ECO:0000256" key="14">
    <source>
        <dbReference type="ARBA" id="ARBA00049229"/>
    </source>
</evidence>
<dbReference type="KEGG" id="shv:AAT16_12285"/>
<dbReference type="CDD" id="cd01557">
    <property type="entry name" value="BCAT_beta_family"/>
    <property type="match status" value="1"/>
</dbReference>
<sequence length="355" mass="39936">MSQTLQIEKANELKNKPDVSTVQFGTVFTDYMFTNKYTPEYGWSEPSIIPYQNLQLSPSCQAIHYGQSVFEGLKAYRQGDDILLFRPDENFKRMNQSLSRLSMPEINEENALNALYELLKVERDWVPDGEGQSLYIRPFVFADEPFLGVRPSETYQFSIILSPVGGYYGATQLNPTSIYVEDDFVRSVRGGVGFAKVSGNYAASLLAQKKANELGYEQVLWLDGVEQKYVEEVGSMNIFFVRDGELVTPELNGSILPGITRKSIIELAKHKGYTVKEEKIHIDDLSEDLHNGKVTEVFGAGTAAVIAPVGRLNIHGVDYIVNDNQVGEISLDLFNDLTDIQYGRKEDPFGWVVRL</sequence>
<evidence type="ECO:0000256" key="11">
    <source>
        <dbReference type="ARBA" id="ARBA00023304"/>
    </source>
</evidence>
<dbReference type="GO" id="GO:0009098">
    <property type="term" value="P:L-leucine biosynthetic process"/>
    <property type="evidence" value="ECO:0007669"/>
    <property type="project" value="UniProtKB-UniPathway"/>
</dbReference>
<dbReference type="Gene3D" id="3.20.10.10">
    <property type="entry name" value="D-amino Acid Aminotransferase, subunit A, domain 2"/>
    <property type="match status" value="1"/>
</dbReference>
<evidence type="ECO:0000313" key="22">
    <source>
        <dbReference type="Proteomes" id="UP000034029"/>
    </source>
</evidence>
<evidence type="ECO:0000256" key="4">
    <source>
        <dbReference type="ARBA" id="ARBA00004931"/>
    </source>
</evidence>
<keyword evidence="22" id="KW-1185">Reference proteome</keyword>
<feature type="modified residue" description="N6-(pyridoxal phosphate)lysine" evidence="15">
    <location>
        <position position="196"/>
    </location>
</feature>
<evidence type="ECO:0000256" key="16">
    <source>
        <dbReference type="RuleBase" id="RU004106"/>
    </source>
</evidence>
<reference evidence="21 23" key="3">
    <citation type="submission" date="2016-10" db="EMBL/GenBank/DDBJ databases">
        <authorList>
            <person name="Varghese N."/>
            <person name="Submissions S."/>
        </authorList>
    </citation>
    <scope>NUCLEOTIDE SEQUENCE [LARGE SCALE GENOMIC DNA]</scope>
    <source>
        <strain evidence="21 23">CGMCC 1.6501</strain>
    </source>
</reference>
<dbReference type="EMBL" id="FOTB01000002">
    <property type="protein sequence ID" value="SFK68777.1"/>
    <property type="molecule type" value="Genomic_DNA"/>
</dbReference>
<keyword evidence="8 18" id="KW-0028">Amino-acid biosynthesis</keyword>
<comment type="similarity">
    <text evidence="6 16">Belongs to the class-IV pyridoxal-phosphate-dependent aminotransferase family.</text>
</comment>
<dbReference type="InterPro" id="IPR043131">
    <property type="entry name" value="BCAT-like_N"/>
</dbReference>
<name>A0A0F7HNX5_9STAP</name>
<evidence type="ECO:0000313" key="21">
    <source>
        <dbReference type="EMBL" id="SFK68777.1"/>
    </source>
</evidence>
<comment type="catalytic activity">
    <reaction evidence="12 18">
        <text>L-valine + 2-oxoglutarate = 3-methyl-2-oxobutanoate + L-glutamate</text>
        <dbReference type="Rhea" id="RHEA:24813"/>
        <dbReference type="ChEBI" id="CHEBI:11851"/>
        <dbReference type="ChEBI" id="CHEBI:16810"/>
        <dbReference type="ChEBI" id="CHEBI:29985"/>
        <dbReference type="ChEBI" id="CHEBI:57762"/>
        <dbReference type="EC" id="2.6.1.42"/>
    </reaction>
</comment>
<dbReference type="NCBIfam" id="NF009897">
    <property type="entry name" value="PRK13357.1"/>
    <property type="match status" value="1"/>
</dbReference>
<dbReference type="PROSITE" id="PS00770">
    <property type="entry name" value="AA_TRANSFER_CLASS_4"/>
    <property type="match status" value="1"/>
</dbReference>
<evidence type="ECO:0000256" key="1">
    <source>
        <dbReference type="ARBA" id="ARBA00001933"/>
    </source>
</evidence>
<evidence type="ECO:0000256" key="9">
    <source>
        <dbReference type="ARBA" id="ARBA00022679"/>
    </source>
</evidence>
<dbReference type="Proteomes" id="UP000183090">
    <property type="component" value="Unassembled WGS sequence"/>
</dbReference>
<evidence type="ECO:0000256" key="17">
    <source>
        <dbReference type="RuleBase" id="RU004516"/>
    </source>
</evidence>
<evidence type="ECO:0000313" key="20">
    <source>
        <dbReference type="EMBL" id="AKG74898.1"/>
    </source>
</evidence>
<keyword evidence="7 18" id="KW-0032">Aminotransferase</keyword>
<keyword evidence="10 17" id="KW-0663">Pyridoxal phosphate</keyword>
<evidence type="ECO:0000256" key="15">
    <source>
        <dbReference type="PIRSR" id="PIRSR006468-1"/>
    </source>
</evidence>
<dbReference type="PANTHER" id="PTHR11825">
    <property type="entry name" value="SUBGROUP IIII AMINOTRANSFERASE"/>
    <property type="match status" value="1"/>
</dbReference>
<dbReference type="SUPFAM" id="SSF56752">
    <property type="entry name" value="D-aminoacid aminotransferase-like PLP-dependent enzymes"/>
    <property type="match status" value="1"/>
</dbReference>
<dbReference type="AlphaFoldDB" id="A0A0F7HNX5"/>
<evidence type="ECO:0000256" key="19">
    <source>
        <dbReference type="RuleBase" id="RU004519"/>
    </source>
</evidence>
<comment type="pathway">
    <text evidence="4 19">Amino-acid biosynthesis; L-valine biosynthesis; L-valine from pyruvate: step 4/4.</text>
</comment>
<dbReference type="NCBIfam" id="TIGR01123">
    <property type="entry name" value="ilvE_II"/>
    <property type="match status" value="1"/>
</dbReference>
<comment type="catalytic activity">
    <reaction evidence="14 18">
        <text>L-leucine + 2-oxoglutarate = 4-methyl-2-oxopentanoate + L-glutamate</text>
        <dbReference type="Rhea" id="RHEA:18321"/>
        <dbReference type="ChEBI" id="CHEBI:16810"/>
        <dbReference type="ChEBI" id="CHEBI:17865"/>
        <dbReference type="ChEBI" id="CHEBI:29985"/>
        <dbReference type="ChEBI" id="CHEBI:57427"/>
        <dbReference type="EC" id="2.6.1.42"/>
    </reaction>
</comment>
<evidence type="ECO:0000256" key="13">
    <source>
        <dbReference type="ARBA" id="ARBA00048798"/>
    </source>
</evidence>
<comment type="cofactor">
    <cofactor evidence="1 17">
        <name>pyridoxal 5'-phosphate</name>
        <dbReference type="ChEBI" id="CHEBI:597326"/>
    </cofactor>
</comment>
<evidence type="ECO:0000256" key="3">
    <source>
        <dbReference type="ARBA" id="ARBA00004824"/>
    </source>
</evidence>
<accession>A0A0F7HNX5</accession>
<dbReference type="EMBL" id="CP011366">
    <property type="protein sequence ID" value="AKG74898.1"/>
    <property type="molecule type" value="Genomic_DNA"/>
</dbReference>
<keyword evidence="11 18" id="KW-0100">Branched-chain amino acid biosynthesis</keyword>
<reference evidence="20 22" key="1">
    <citation type="journal article" date="2015" name="Int. J. Syst. Evol. Microbiol.">
        <title>Complete genome sequence of Salinicoccus halodurans H3B36, isolated from the Qaidam Basin in China.</title>
        <authorList>
            <person name="Jiang K."/>
            <person name="Xue Y."/>
            <person name="Ma Y."/>
        </authorList>
    </citation>
    <scope>NUCLEOTIDE SEQUENCE [LARGE SCALE GENOMIC DNA]</scope>
    <source>
        <strain evidence="20 22">H3B36</strain>
    </source>
</reference>